<evidence type="ECO:0000256" key="6">
    <source>
        <dbReference type="ARBA" id="ARBA00022989"/>
    </source>
</evidence>
<organism evidence="16 17">
    <name type="scientific">Necator americanus</name>
    <name type="common">Human hookworm</name>
    <dbReference type="NCBI Taxonomy" id="51031"/>
    <lineage>
        <taxon>Eukaryota</taxon>
        <taxon>Metazoa</taxon>
        <taxon>Ecdysozoa</taxon>
        <taxon>Nematoda</taxon>
        <taxon>Chromadorea</taxon>
        <taxon>Rhabditida</taxon>
        <taxon>Rhabditina</taxon>
        <taxon>Rhabditomorpha</taxon>
        <taxon>Strongyloidea</taxon>
        <taxon>Ancylostomatidae</taxon>
        <taxon>Bunostominae</taxon>
        <taxon>Necator</taxon>
    </lineage>
</organism>
<keyword evidence="3" id="KW-0813">Transport</keyword>
<feature type="transmembrane region" description="Helical" evidence="13">
    <location>
        <begin position="742"/>
        <end position="762"/>
    </location>
</feature>
<comment type="caution">
    <text evidence="16">The sequence shown here is derived from an EMBL/GenBank/DDBJ whole genome shotgun (WGS) entry which is preliminary data.</text>
</comment>
<evidence type="ECO:0000256" key="11">
    <source>
        <dbReference type="ARBA" id="ARBA00023286"/>
    </source>
</evidence>
<accession>A0ABR1EMD7</accession>
<dbReference type="SUPFAM" id="SSF53850">
    <property type="entry name" value="Periplasmic binding protein-like II"/>
    <property type="match status" value="1"/>
</dbReference>
<evidence type="ECO:0000256" key="10">
    <source>
        <dbReference type="ARBA" id="ARBA00023180"/>
    </source>
</evidence>
<dbReference type="Gene3D" id="1.10.287.70">
    <property type="match status" value="1"/>
</dbReference>
<evidence type="ECO:0000256" key="3">
    <source>
        <dbReference type="ARBA" id="ARBA00022448"/>
    </source>
</evidence>
<evidence type="ECO:0000259" key="14">
    <source>
        <dbReference type="SMART" id="SM00079"/>
    </source>
</evidence>
<dbReference type="PANTHER" id="PTHR18966">
    <property type="entry name" value="IONOTROPIC GLUTAMATE RECEPTOR"/>
    <property type="match status" value="1"/>
</dbReference>
<dbReference type="InterPro" id="IPR001320">
    <property type="entry name" value="Iontro_rcpt_C"/>
</dbReference>
<dbReference type="SMART" id="SM00079">
    <property type="entry name" value="PBPe"/>
    <property type="match status" value="1"/>
</dbReference>
<reference evidence="16 17" key="1">
    <citation type="submission" date="2023-08" db="EMBL/GenBank/DDBJ databases">
        <title>A Necator americanus chromosomal reference genome.</title>
        <authorList>
            <person name="Ilik V."/>
            <person name="Petrzelkova K.J."/>
            <person name="Pardy F."/>
            <person name="Fuh T."/>
            <person name="Niatou-Singa F.S."/>
            <person name="Gouil Q."/>
            <person name="Baker L."/>
            <person name="Ritchie M.E."/>
            <person name="Jex A.R."/>
            <person name="Gazzola D."/>
            <person name="Li H."/>
            <person name="Toshio Fujiwara R."/>
            <person name="Zhan B."/>
            <person name="Aroian R.V."/>
            <person name="Pafco B."/>
            <person name="Schwarz E.M."/>
        </authorList>
    </citation>
    <scope>NUCLEOTIDE SEQUENCE [LARGE SCALE GENOMIC DNA]</scope>
    <source>
        <strain evidence="16 17">Aroian</strain>
        <tissue evidence="16">Whole animal</tissue>
    </source>
</reference>
<comment type="similarity">
    <text evidence="2">Belongs to the glutamate-gated ion channel (TC 1.A.10.1) family.</text>
</comment>
<evidence type="ECO:0000259" key="15">
    <source>
        <dbReference type="SMART" id="SM00918"/>
    </source>
</evidence>
<dbReference type="InterPro" id="IPR001508">
    <property type="entry name" value="Iono_Glu_rcpt_met"/>
</dbReference>
<comment type="subcellular location">
    <subcellularLocation>
        <location evidence="1">Cell membrane</location>
        <topology evidence="1">Multi-pass membrane protein</topology>
    </subcellularLocation>
</comment>
<evidence type="ECO:0000256" key="4">
    <source>
        <dbReference type="ARBA" id="ARBA00022475"/>
    </source>
</evidence>
<feature type="transmembrane region" description="Helical" evidence="13">
    <location>
        <begin position="1036"/>
        <end position="1060"/>
    </location>
</feature>
<dbReference type="PRINTS" id="PR00177">
    <property type="entry name" value="NMDARECEPTOR"/>
</dbReference>
<dbReference type="Pfam" id="PF00060">
    <property type="entry name" value="Lig_chan"/>
    <property type="match status" value="1"/>
</dbReference>
<evidence type="ECO:0000256" key="13">
    <source>
        <dbReference type="SAM" id="Phobius"/>
    </source>
</evidence>
<feature type="domain" description="Ionotropic glutamate receptor C-terminal" evidence="14">
    <location>
        <begin position="619"/>
        <end position="1014"/>
    </location>
</feature>
<feature type="transmembrane region" description="Helical" evidence="13">
    <location>
        <begin position="818"/>
        <end position="841"/>
    </location>
</feature>
<dbReference type="CDD" id="cd01650">
    <property type="entry name" value="RT_nLTR_like"/>
    <property type="match status" value="1"/>
</dbReference>
<proteinExistence type="inferred from homology"/>
<dbReference type="InterPro" id="IPR019594">
    <property type="entry name" value="Glu/Gly-bd"/>
</dbReference>
<keyword evidence="8 13" id="KW-0472">Membrane</keyword>
<dbReference type="SMART" id="SM00918">
    <property type="entry name" value="Lig_chan-Glu_bd"/>
    <property type="match status" value="1"/>
</dbReference>
<evidence type="ECO:0000313" key="16">
    <source>
        <dbReference type="EMBL" id="KAK6763793.1"/>
    </source>
</evidence>
<evidence type="ECO:0000256" key="5">
    <source>
        <dbReference type="ARBA" id="ARBA00022692"/>
    </source>
</evidence>
<keyword evidence="17" id="KW-1185">Reference proteome</keyword>
<dbReference type="Proteomes" id="UP001303046">
    <property type="component" value="Unassembled WGS sequence"/>
</dbReference>
<keyword evidence="7" id="KW-0406">Ion transport</keyword>
<name>A0ABR1EMD7_NECAM</name>
<evidence type="ECO:0000256" key="12">
    <source>
        <dbReference type="ARBA" id="ARBA00023303"/>
    </source>
</evidence>
<evidence type="ECO:0000256" key="8">
    <source>
        <dbReference type="ARBA" id="ARBA00023136"/>
    </source>
</evidence>
<dbReference type="SUPFAM" id="SSF81324">
    <property type="entry name" value="Voltage-gated potassium channels"/>
    <property type="match status" value="1"/>
</dbReference>
<protein>
    <recommendedName>
        <fullName evidence="18">Ligand-gated ion channel</fullName>
    </recommendedName>
</protein>
<keyword evidence="10" id="KW-0325">Glycoprotein</keyword>
<evidence type="ECO:0000256" key="1">
    <source>
        <dbReference type="ARBA" id="ARBA00004651"/>
    </source>
</evidence>
<evidence type="ECO:0000256" key="9">
    <source>
        <dbReference type="ARBA" id="ARBA00023170"/>
    </source>
</evidence>
<dbReference type="Gene3D" id="3.40.190.10">
    <property type="entry name" value="Periplasmic binding protein-like II"/>
    <property type="match status" value="2"/>
</dbReference>
<evidence type="ECO:0000256" key="2">
    <source>
        <dbReference type="ARBA" id="ARBA00008685"/>
    </source>
</evidence>
<evidence type="ECO:0000256" key="7">
    <source>
        <dbReference type="ARBA" id="ARBA00023065"/>
    </source>
</evidence>
<dbReference type="InterPro" id="IPR015683">
    <property type="entry name" value="Ionotropic_Glu_rcpt"/>
</dbReference>
<evidence type="ECO:0000313" key="17">
    <source>
        <dbReference type="Proteomes" id="UP001303046"/>
    </source>
</evidence>
<keyword evidence="6 13" id="KW-1133">Transmembrane helix</keyword>
<dbReference type="EMBL" id="JAVFWL010000006">
    <property type="protein sequence ID" value="KAK6763793.1"/>
    <property type="molecule type" value="Genomic_DNA"/>
</dbReference>
<keyword evidence="9" id="KW-0675">Receptor</keyword>
<sequence>MYKVLERIILYRLIKHREETTRDEQGFRPVRSTIDQVFIVRRVIEIWQRYSKPMQLAFLDFEAAFDSPHRGHLLKALSADGVPGKFARLLDDMNQRTTAAVRTPAGCTTPFEVVTGVRQRAVAGPFLFNFAIDDTMRRTVDQCPADIVLHVVNLVSKLAAAFGLRLRPDKCKQMWISSRPRTGIRVDGQPIELVDEFCYLGCTLKNNGSYERDIQQRCAKATSAFNCITKCLWSTPITNEVKQRVYLSATRPIMMYGSETWAAPSTVMERLDCTERKLLRRLLGYSWPRVCHNEDLYTEIDVVYRRMTRGRHQHLAPPSKVAKVNRLRFFGHILRRPANRLVHRVLKSLPGSSWKKPRGRKRKFWTEAVKEDMRTLGVDRQFRRDVTFRRIWNSDKWIDSVPIIPAGEASPRILPSEVRVAINSMKPATTPGPGFISADLLHAVGHSLHDISPFRCEECASVNLMWVRPYTTGKISSIRDLREFLVRTEVGLELNYSIKSWEEVQVAFYFDIMGFVFNFITEVNESQEEAKYACGAGKAIPSYLMRNVILKDRAHEYGVFMEYGQFIFYQNVQARVYKIQRPRNDPDEMYNKEIAYWTMSKGLTLLYNVFDVDVKTITEYRVATLIQPPFIQLSGNPKRPYEGYCIDLIELIRSELNFSYSIYEVEDGSFGSMDQNGNWNGLIGALVSGSADIALAPLSVTAERENDVDFTVPYYDLVGTTILMKKPDMEYSLFKFMKVLEWPVWLCIIAAYLFTSSTLWLFEKFSPYSYTNSKERYINDTEKREFSLKECLWFCMTSLTPQGGGEAPKNVSGRLGAATWWLFGFIIIASYSANLAAFLTVSRLEQPISSLDDLAKQYKIEYAPIKGSASEAYFRRMAEIEERFYNIWKEMSLNESMSLRDRARLAVWDYPVSDKFTNMWRYMQESTLPENMDAAVQRVLTSEQGFAFIGDATEIKYAVLTNCNLQQVGTEFSRKPYAIAVQTGHVLKDQISSAILMLLNLRRLETLKEKWWNSNPNKVVCADINNENDGISIQNIGGVFMVILCGIALSVISLTLEFFYYRLKRVHFIGERQEDKDEKSISELNGSTASRFVWSNSIVRGKSRCTFNYENTGFQY</sequence>
<keyword evidence="5 13" id="KW-0812">Transmembrane</keyword>
<keyword evidence="11" id="KW-1071">Ligand-gated ion channel</keyword>
<dbReference type="Pfam" id="PF10613">
    <property type="entry name" value="Lig_chan-Glu_bd"/>
    <property type="match status" value="1"/>
</dbReference>
<feature type="domain" description="Ionotropic glutamate receptor L-glutamate and glycine-binding" evidence="15">
    <location>
        <begin position="629"/>
        <end position="688"/>
    </location>
</feature>
<keyword evidence="4" id="KW-1003">Cell membrane</keyword>
<keyword evidence="12" id="KW-0407">Ion channel</keyword>
<evidence type="ECO:0008006" key="18">
    <source>
        <dbReference type="Google" id="ProtNLM"/>
    </source>
</evidence>
<dbReference type="CDD" id="cd13717">
    <property type="entry name" value="PBP2_iGluR_putative"/>
    <property type="match status" value="1"/>
</dbReference>
<gene>
    <name evidence="16" type="primary">Necator_chrX.g24377</name>
    <name evidence="16" type="ORF">RB195_024212</name>
</gene>